<organism evidence="2 3">
    <name type="scientific">Photobacterium profundum 3TCK</name>
    <dbReference type="NCBI Taxonomy" id="314280"/>
    <lineage>
        <taxon>Bacteria</taxon>
        <taxon>Pseudomonadati</taxon>
        <taxon>Pseudomonadota</taxon>
        <taxon>Gammaproteobacteria</taxon>
        <taxon>Vibrionales</taxon>
        <taxon>Vibrionaceae</taxon>
        <taxon>Photobacterium</taxon>
    </lineage>
</organism>
<evidence type="ECO:0000313" key="2">
    <source>
        <dbReference type="EMBL" id="EAS40389.1"/>
    </source>
</evidence>
<evidence type="ECO:0000256" key="1">
    <source>
        <dbReference type="SAM" id="Phobius"/>
    </source>
</evidence>
<keyword evidence="1" id="KW-0812">Transmembrane</keyword>
<keyword evidence="1" id="KW-0472">Membrane</keyword>
<dbReference type="Proteomes" id="UP000003789">
    <property type="component" value="Unassembled WGS sequence"/>
</dbReference>
<comment type="caution">
    <text evidence="2">The sequence shown here is derived from an EMBL/GenBank/DDBJ whole genome shotgun (WGS) entry which is preliminary data.</text>
</comment>
<proteinExistence type="predicted"/>
<protein>
    <submittedName>
        <fullName evidence="2">Uncharacterized protein</fullName>
    </submittedName>
</protein>
<sequence>MPICVNTTSDGFLVATSEPIQNCSAYVMVTANEYQTWFEQYGLTNTAMGQAFGLGFTAVVIVGYFGAYAVGIAKKVISLV</sequence>
<dbReference type="AlphaFoldDB" id="Q1YVU6"/>
<dbReference type="HOGENOM" id="CLU_195404_0_0_6"/>
<accession>Q1YVU6</accession>
<feature type="transmembrane region" description="Helical" evidence="1">
    <location>
        <begin position="51"/>
        <end position="73"/>
    </location>
</feature>
<dbReference type="RefSeq" id="WP_006231882.1">
    <property type="nucleotide sequence ID" value="NZ_CH724135.1"/>
</dbReference>
<reference evidence="2 3" key="1">
    <citation type="submission" date="2006-03" db="EMBL/GenBank/DDBJ databases">
        <authorList>
            <person name="Bartlett D.H."/>
            <person name="Valle G."/>
            <person name="Lauro F.M."/>
            <person name="Vezzi A."/>
            <person name="Simonato F."/>
            <person name="Eloe E."/>
            <person name="Vitulo N."/>
            <person name="Stratton T.K."/>
            <person name="D'angelo M."/>
            <person name="Ferriera S."/>
            <person name="Johnson J."/>
            <person name="Kravitz S."/>
            <person name="Beeson K."/>
            <person name="Sutton G."/>
            <person name="Rogers Y."/>
            <person name="Friedman R."/>
            <person name="Frazier M."/>
            <person name="Venter J.C."/>
        </authorList>
    </citation>
    <scope>NUCLEOTIDE SEQUENCE [LARGE SCALE GENOMIC DNA]</scope>
    <source>
        <strain evidence="2 3">3TCK</strain>
    </source>
</reference>
<dbReference type="OrthoDB" id="6053542at2"/>
<dbReference type="EMBL" id="AAPH01000062">
    <property type="protein sequence ID" value="EAS40389.1"/>
    <property type="molecule type" value="Genomic_DNA"/>
</dbReference>
<evidence type="ECO:0000313" key="3">
    <source>
        <dbReference type="Proteomes" id="UP000003789"/>
    </source>
</evidence>
<gene>
    <name evidence="2" type="ORF">P3TCK_19840</name>
</gene>
<keyword evidence="1" id="KW-1133">Transmembrane helix</keyword>
<name>Q1YVU6_9GAMM</name>